<gene>
    <name evidence="1" type="ORF">NX02_09640</name>
</gene>
<dbReference type="HOGENOM" id="CLU_2865523_0_0_5"/>
<organism evidence="1 2">
    <name type="scientific">Sphingomonas sanxanigenens DSM 19645 = NX02</name>
    <dbReference type="NCBI Taxonomy" id="1123269"/>
    <lineage>
        <taxon>Bacteria</taxon>
        <taxon>Pseudomonadati</taxon>
        <taxon>Pseudomonadota</taxon>
        <taxon>Alphaproteobacteria</taxon>
        <taxon>Sphingomonadales</taxon>
        <taxon>Sphingomonadaceae</taxon>
        <taxon>Sphingomonas</taxon>
    </lineage>
</organism>
<dbReference type="PATRIC" id="fig|1123269.5.peg.1878"/>
<dbReference type="RefSeq" id="WP_047099763.1">
    <property type="nucleotide sequence ID" value="NZ_CP006644.1"/>
</dbReference>
<dbReference type="KEGG" id="ssan:NX02_09640"/>
<accession>W0ABG0</accession>
<evidence type="ECO:0000313" key="1">
    <source>
        <dbReference type="EMBL" id="AHE53648.1"/>
    </source>
</evidence>
<dbReference type="STRING" id="1123269.NX02_09640"/>
<reference evidence="1 2" key="1">
    <citation type="submission" date="2013-07" db="EMBL/GenBank/DDBJ databases">
        <title>Completed genome of Sphingomonas sanxanigenens NX02.</title>
        <authorList>
            <person name="Ma T."/>
            <person name="Huang H."/>
            <person name="Wu M."/>
            <person name="Li X."/>
            <person name="Li G."/>
        </authorList>
    </citation>
    <scope>NUCLEOTIDE SEQUENCE [LARGE SCALE GENOMIC DNA]</scope>
    <source>
        <strain evidence="1 2">NX02</strain>
    </source>
</reference>
<sequence length="64" mass="7175">MQWGFNPVAGVNDFAGDRASLEFLSIPREQTKAFAHCDRLDEFESSEYQRAPINVLTAEGQLEA</sequence>
<dbReference type="Proteomes" id="UP000018851">
    <property type="component" value="Chromosome"/>
</dbReference>
<name>W0ABG0_9SPHN</name>
<dbReference type="EMBL" id="CP006644">
    <property type="protein sequence ID" value="AHE53648.1"/>
    <property type="molecule type" value="Genomic_DNA"/>
</dbReference>
<dbReference type="AlphaFoldDB" id="W0ABG0"/>
<evidence type="ECO:0000313" key="2">
    <source>
        <dbReference type="Proteomes" id="UP000018851"/>
    </source>
</evidence>
<keyword evidence="2" id="KW-1185">Reference proteome</keyword>
<proteinExistence type="predicted"/>
<protein>
    <submittedName>
        <fullName evidence="1">Uncharacterized protein</fullName>
    </submittedName>
</protein>